<accession>A0AAD7H404</accession>
<feature type="compositionally biased region" description="Basic and acidic residues" evidence="1">
    <location>
        <begin position="139"/>
        <end position="152"/>
    </location>
</feature>
<organism evidence="2 3">
    <name type="scientific">Mycena metata</name>
    <dbReference type="NCBI Taxonomy" id="1033252"/>
    <lineage>
        <taxon>Eukaryota</taxon>
        <taxon>Fungi</taxon>
        <taxon>Dikarya</taxon>
        <taxon>Basidiomycota</taxon>
        <taxon>Agaricomycotina</taxon>
        <taxon>Agaricomycetes</taxon>
        <taxon>Agaricomycetidae</taxon>
        <taxon>Agaricales</taxon>
        <taxon>Marasmiineae</taxon>
        <taxon>Mycenaceae</taxon>
        <taxon>Mycena</taxon>
    </lineage>
</organism>
<dbReference type="AlphaFoldDB" id="A0AAD7H404"/>
<keyword evidence="3" id="KW-1185">Reference proteome</keyword>
<feature type="region of interest" description="Disordered" evidence="1">
    <location>
        <begin position="75"/>
        <end position="152"/>
    </location>
</feature>
<proteinExistence type="predicted"/>
<protein>
    <submittedName>
        <fullName evidence="2">Uncharacterized protein</fullName>
    </submittedName>
</protein>
<evidence type="ECO:0000313" key="2">
    <source>
        <dbReference type="EMBL" id="KAJ7711429.1"/>
    </source>
</evidence>
<sequence length="152" mass="16381">MNTPLAQPLARCARSRNAKCHGVLRAAKRCPRPRSYGCRRRGHPVPFHRPRTPLPALEMLVIVVGSPGPSPACFCSKHATRPATYDSPADDHARHPSPLPATEDSEEYVGLVGSGTPRYDAGGDRASTRPGPLAPHRATRPEQDDAAPRARA</sequence>
<gene>
    <name evidence="2" type="ORF">B0H16DRAFT_1628395</name>
</gene>
<name>A0AAD7H404_9AGAR</name>
<comment type="caution">
    <text evidence="2">The sequence shown here is derived from an EMBL/GenBank/DDBJ whole genome shotgun (WGS) entry which is preliminary data.</text>
</comment>
<dbReference type="Proteomes" id="UP001215598">
    <property type="component" value="Unassembled WGS sequence"/>
</dbReference>
<reference evidence="2" key="1">
    <citation type="submission" date="2023-03" db="EMBL/GenBank/DDBJ databases">
        <title>Massive genome expansion in bonnet fungi (Mycena s.s.) driven by repeated elements and novel gene families across ecological guilds.</title>
        <authorList>
            <consortium name="Lawrence Berkeley National Laboratory"/>
            <person name="Harder C.B."/>
            <person name="Miyauchi S."/>
            <person name="Viragh M."/>
            <person name="Kuo A."/>
            <person name="Thoen E."/>
            <person name="Andreopoulos B."/>
            <person name="Lu D."/>
            <person name="Skrede I."/>
            <person name="Drula E."/>
            <person name="Henrissat B."/>
            <person name="Morin E."/>
            <person name="Kohler A."/>
            <person name="Barry K."/>
            <person name="LaButti K."/>
            <person name="Morin E."/>
            <person name="Salamov A."/>
            <person name="Lipzen A."/>
            <person name="Mereny Z."/>
            <person name="Hegedus B."/>
            <person name="Baldrian P."/>
            <person name="Stursova M."/>
            <person name="Weitz H."/>
            <person name="Taylor A."/>
            <person name="Grigoriev I.V."/>
            <person name="Nagy L.G."/>
            <person name="Martin F."/>
            <person name="Kauserud H."/>
        </authorList>
    </citation>
    <scope>NUCLEOTIDE SEQUENCE</scope>
    <source>
        <strain evidence="2">CBHHK182m</strain>
    </source>
</reference>
<evidence type="ECO:0000313" key="3">
    <source>
        <dbReference type="Proteomes" id="UP001215598"/>
    </source>
</evidence>
<evidence type="ECO:0000256" key="1">
    <source>
        <dbReference type="SAM" id="MobiDB-lite"/>
    </source>
</evidence>
<dbReference type="EMBL" id="JARKIB010000396">
    <property type="protein sequence ID" value="KAJ7711429.1"/>
    <property type="molecule type" value="Genomic_DNA"/>
</dbReference>